<evidence type="ECO:0000313" key="1">
    <source>
        <dbReference type="EMBL" id="EKX50851.1"/>
    </source>
</evidence>
<dbReference type="EMBL" id="JH992977">
    <property type="protein sequence ID" value="EKX50851.1"/>
    <property type="molecule type" value="Genomic_DNA"/>
</dbReference>
<dbReference type="EnsemblProtists" id="EKX50851">
    <property type="protein sequence ID" value="EKX50851"/>
    <property type="gene ID" value="GUITHDRAFT_151090"/>
</dbReference>
<name>L1JQM0_GUITC</name>
<organism evidence="1">
    <name type="scientific">Guillardia theta (strain CCMP2712)</name>
    <name type="common">Cryptophyte</name>
    <dbReference type="NCBI Taxonomy" id="905079"/>
    <lineage>
        <taxon>Eukaryota</taxon>
        <taxon>Cryptophyceae</taxon>
        <taxon>Pyrenomonadales</taxon>
        <taxon>Geminigeraceae</taxon>
        <taxon>Guillardia</taxon>
    </lineage>
</organism>
<reference evidence="2" key="3">
    <citation type="submission" date="2016-03" db="UniProtKB">
        <authorList>
            <consortium name="EnsemblProtists"/>
        </authorList>
    </citation>
    <scope>IDENTIFICATION</scope>
</reference>
<protein>
    <submittedName>
        <fullName evidence="1 2">Uncharacterized protein</fullName>
    </submittedName>
</protein>
<dbReference type="AlphaFoldDB" id="L1JQM0"/>
<evidence type="ECO:0000313" key="2">
    <source>
        <dbReference type="EnsemblProtists" id="EKX50851"/>
    </source>
</evidence>
<dbReference type="GeneID" id="17307506"/>
<reference evidence="1 3" key="1">
    <citation type="journal article" date="2012" name="Nature">
        <title>Algal genomes reveal evolutionary mosaicism and the fate of nucleomorphs.</title>
        <authorList>
            <consortium name="DOE Joint Genome Institute"/>
            <person name="Curtis B.A."/>
            <person name="Tanifuji G."/>
            <person name="Burki F."/>
            <person name="Gruber A."/>
            <person name="Irimia M."/>
            <person name="Maruyama S."/>
            <person name="Arias M.C."/>
            <person name="Ball S.G."/>
            <person name="Gile G.H."/>
            <person name="Hirakawa Y."/>
            <person name="Hopkins J.F."/>
            <person name="Kuo A."/>
            <person name="Rensing S.A."/>
            <person name="Schmutz J."/>
            <person name="Symeonidi A."/>
            <person name="Elias M."/>
            <person name="Eveleigh R.J."/>
            <person name="Herman E.K."/>
            <person name="Klute M.J."/>
            <person name="Nakayama T."/>
            <person name="Obornik M."/>
            <person name="Reyes-Prieto A."/>
            <person name="Armbrust E.V."/>
            <person name="Aves S.J."/>
            <person name="Beiko R.G."/>
            <person name="Coutinho P."/>
            <person name="Dacks J.B."/>
            <person name="Durnford D.G."/>
            <person name="Fast N.M."/>
            <person name="Green B.R."/>
            <person name="Grisdale C.J."/>
            <person name="Hempel F."/>
            <person name="Henrissat B."/>
            <person name="Hoppner M.P."/>
            <person name="Ishida K."/>
            <person name="Kim E."/>
            <person name="Koreny L."/>
            <person name="Kroth P.G."/>
            <person name="Liu Y."/>
            <person name="Malik S.B."/>
            <person name="Maier U.G."/>
            <person name="McRose D."/>
            <person name="Mock T."/>
            <person name="Neilson J.A."/>
            <person name="Onodera N.T."/>
            <person name="Poole A.M."/>
            <person name="Pritham E.J."/>
            <person name="Richards T.A."/>
            <person name="Rocap G."/>
            <person name="Roy S.W."/>
            <person name="Sarai C."/>
            <person name="Schaack S."/>
            <person name="Shirato S."/>
            <person name="Slamovits C.H."/>
            <person name="Spencer D.F."/>
            <person name="Suzuki S."/>
            <person name="Worden A.Z."/>
            <person name="Zauner S."/>
            <person name="Barry K."/>
            <person name="Bell C."/>
            <person name="Bharti A.K."/>
            <person name="Crow J.A."/>
            <person name="Grimwood J."/>
            <person name="Kramer R."/>
            <person name="Lindquist E."/>
            <person name="Lucas S."/>
            <person name="Salamov A."/>
            <person name="McFadden G.I."/>
            <person name="Lane C.E."/>
            <person name="Keeling P.J."/>
            <person name="Gray M.W."/>
            <person name="Grigoriev I.V."/>
            <person name="Archibald J.M."/>
        </authorList>
    </citation>
    <scope>NUCLEOTIDE SEQUENCE</scope>
    <source>
        <strain evidence="1 3">CCMP2712</strain>
    </source>
</reference>
<sequence>MVVGLLSRGWRFYSQVDNVIILLPLPTEQHEMDKESPQRFHGPGILYDKRSHPGSHILSVQCRLP</sequence>
<evidence type="ECO:0000313" key="3">
    <source>
        <dbReference type="Proteomes" id="UP000011087"/>
    </source>
</evidence>
<accession>L1JQM0</accession>
<reference evidence="3" key="2">
    <citation type="submission" date="2012-11" db="EMBL/GenBank/DDBJ databases">
        <authorList>
            <person name="Kuo A."/>
            <person name="Curtis B.A."/>
            <person name="Tanifuji G."/>
            <person name="Burki F."/>
            <person name="Gruber A."/>
            <person name="Irimia M."/>
            <person name="Maruyama S."/>
            <person name="Arias M.C."/>
            <person name="Ball S.G."/>
            <person name="Gile G.H."/>
            <person name="Hirakawa Y."/>
            <person name="Hopkins J.F."/>
            <person name="Rensing S.A."/>
            <person name="Schmutz J."/>
            <person name="Symeonidi A."/>
            <person name="Elias M."/>
            <person name="Eveleigh R.J."/>
            <person name="Herman E.K."/>
            <person name="Klute M.J."/>
            <person name="Nakayama T."/>
            <person name="Obornik M."/>
            <person name="Reyes-Prieto A."/>
            <person name="Armbrust E.V."/>
            <person name="Aves S.J."/>
            <person name="Beiko R.G."/>
            <person name="Coutinho P."/>
            <person name="Dacks J.B."/>
            <person name="Durnford D.G."/>
            <person name="Fast N.M."/>
            <person name="Green B.R."/>
            <person name="Grisdale C."/>
            <person name="Hempe F."/>
            <person name="Henrissat B."/>
            <person name="Hoppner M.P."/>
            <person name="Ishida K.-I."/>
            <person name="Kim E."/>
            <person name="Koreny L."/>
            <person name="Kroth P.G."/>
            <person name="Liu Y."/>
            <person name="Malik S.-B."/>
            <person name="Maier U.G."/>
            <person name="McRose D."/>
            <person name="Mock T."/>
            <person name="Neilson J.A."/>
            <person name="Onodera N.T."/>
            <person name="Poole A.M."/>
            <person name="Pritham E.J."/>
            <person name="Richards T.A."/>
            <person name="Rocap G."/>
            <person name="Roy S.W."/>
            <person name="Sarai C."/>
            <person name="Schaack S."/>
            <person name="Shirato S."/>
            <person name="Slamovits C.H."/>
            <person name="Spencer D.F."/>
            <person name="Suzuki S."/>
            <person name="Worden A.Z."/>
            <person name="Zauner S."/>
            <person name="Barry K."/>
            <person name="Bell C."/>
            <person name="Bharti A.K."/>
            <person name="Crow J.A."/>
            <person name="Grimwood J."/>
            <person name="Kramer R."/>
            <person name="Lindquist E."/>
            <person name="Lucas S."/>
            <person name="Salamov A."/>
            <person name="McFadden G.I."/>
            <person name="Lane C.E."/>
            <person name="Keeling P.J."/>
            <person name="Gray M.W."/>
            <person name="Grigoriev I.V."/>
            <person name="Archibald J.M."/>
        </authorList>
    </citation>
    <scope>NUCLEOTIDE SEQUENCE</scope>
    <source>
        <strain evidence="3">CCMP2712</strain>
    </source>
</reference>
<keyword evidence="3" id="KW-1185">Reference proteome</keyword>
<dbReference type="KEGG" id="gtt:GUITHDRAFT_151090"/>
<dbReference type="Proteomes" id="UP000011087">
    <property type="component" value="Unassembled WGS sequence"/>
</dbReference>
<proteinExistence type="predicted"/>
<dbReference type="RefSeq" id="XP_005837831.1">
    <property type="nucleotide sequence ID" value="XM_005837774.1"/>
</dbReference>
<dbReference type="HOGENOM" id="CLU_2854407_0_0_1"/>
<dbReference type="PaxDb" id="55529-EKX50851"/>
<gene>
    <name evidence="1" type="ORF">GUITHDRAFT_151090</name>
</gene>